<evidence type="ECO:0000313" key="1">
    <source>
        <dbReference type="Ensembl" id="ENSANIP00000022022.1"/>
    </source>
</evidence>
<evidence type="ECO:0000313" key="2">
    <source>
        <dbReference type="Proteomes" id="UP000694541"/>
    </source>
</evidence>
<keyword evidence="2" id="KW-1185">Reference proteome</keyword>
<dbReference type="AlphaFoldDB" id="A0A8B9RZE4"/>
<reference evidence="1" key="2">
    <citation type="submission" date="2025-09" db="UniProtKB">
        <authorList>
            <consortium name="Ensembl"/>
        </authorList>
    </citation>
    <scope>IDENTIFICATION</scope>
</reference>
<protein>
    <submittedName>
        <fullName evidence="1">Uncharacterized protein</fullName>
    </submittedName>
</protein>
<reference evidence="1" key="1">
    <citation type="submission" date="2025-08" db="UniProtKB">
        <authorList>
            <consortium name="Ensembl"/>
        </authorList>
    </citation>
    <scope>IDENTIFICATION</scope>
</reference>
<name>A0A8B9RZE4_9AVES</name>
<sequence length="68" mass="7665">MDYLTTFTGKGGRLLRGTASRLWGAVPGGLRQVRFPDSRSRGAPGPYYCVGFHRPPLPHTGTIFWYFY</sequence>
<dbReference type="Proteomes" id="UP000694541">
    <property type="component" value="Unplaced"/>
</dbReference>
<proteinExistence type="predicted"/>
<organism evidence="1 2">
    <name type="scientific">Accipiter nisus</name>
    <name type="common">Eurasian sparrowhawk</name>
    <dbReference type="NCBI Taxonomy" id="211598"/>
    <lineage>
        <taxon>Eukaryota</taxon>
        <taxon>Metazoa</taxon>
        <taxon>Chordata</taxon>
        <taxon>Craniata</taxon>
        <taxon>Vertebrata</taxon>
        <taxon>Euteleostomi</taxon>
        <taxon>Archelosauria</taxon>
        <taxon>Archosauria</taxon>
        <taxon>Dinosauria</taxon>
        <taxon>Saurischia</taxon>
        <taxon>Theropoda</taxon>
        <taxon>Coelurosauria</taxon>
        <taxon>Aves</taxon>
        <taxon>Neognathae</taxon>
        <taxon>Neoaves</taxon>
        <taxon>Telluraves</taxon>
        <taxon>Accipitrimorphae</taxon>
        <taxon>Accipitriformes</taxon>
        <taxon>Accipitridae</taxon>
        <taxon>Accipitrinae</taxon>
        <taxon>Accipiter</taxon>
    </lineage>
</organism>
<accession>A0A8B9RZE4</accession>
<dbReference type="Ensembl" id="ENSANIT00000022751.1">
    <property type="protein sequence ID" value="ENSANIP00000022022.1"/>
    <property type="gene ID" value="ENSANIG00000014972.1"/>
</dbReference>